<feature type="signal peptide" evidence="1">
    <location>
        <begin position="1"/>
        <end position="23"/>
    </location>
</feature>
<reference evidence="2 3" key="2">
    <citation type="journal article" date="2019" name="G3 (Bethesda)">
        <title>Hybrid Assembly of the Genome of the Entomopathogenic Nematode Steinernema carpocapsae Identifies the X-Chromosome.</title>
        <authorList>
            <person name="Serra L."/>
            <person name="Macchietto M."/>
            <person name="Macias-Munoz A."/>
            <person name="McGill C.J."/>
            <person name="Rodriguez I.M."/>
            <person name="Rodriguez B."/>
            <person name="Murad R."/>
            <person name="Mortazavi A."/>
        </authorList>
    </citation>
    <scope>NUCLEOTIDE SEQUENCE [LARGE SCALE GENOMIC DNA]</scope>
    <source>
        <strain evidence="2 3">ALL</strain>
    </source>
</reference>
<feature type="chain" id="PRO_5020229815" description="Cathepsin propeptide inhibitor domain-containing protein" evidence="1">
    <location>
        <begin position="24"/>
        <end position="68"/>
    </location>
</feature>
<keyword evidence="3" id="KW-1185">Reference proteome</keyword>
<evidence type="ECO:0008006" key="4">
    <source>
        <dbReference type="Google" id="ProtNLM"/>
    </source>
</evidence>
<evidence type="ECO:0000256" key="1">
    <source>
        <dbReference type="SAM" id="SignalP"/>
    </source>
</evidence>
<protein>
    <recommendedName>
        <fullName evidence="4">Cathepsin propeptide inhibitor domain-containing protein</fullName>
    </recommendedName>
</protein>
<keyword evidence="1" id="KW-0732">Signal</keyword>
<dbReference type="Proteomes" id="UP000298663">
    <property type="component" value="Unassembled WGS sequence"/>
</dbReference>
<reference evidence="2 3" key="1">
    <citation type="journal article" date="2015" name="Genome Biol.">
        <title>Comparative genomics of Steinernema reveals deeply conserved gene regulatory networks.</title>
        <authorList>
            <person name="Dillman A.R."/>
            <person name="Macchietto M."/>
            <person name="Porter C.F."/>
            <person name="Rogers A."/>
            <person name="Williams B."/>
            <person name="Antoshechkin I."/>
            <person name="Lee M.M."/>
            <person name="Goodwin Z."/>
            <person name="Lu X."/>
            <person name="Lewis E.E."/>
            <person name="Goodrich-Blair H."/>
            <person name="Stock S.P."/>
            <person name="Adams B.J."/>
            <person name="Sternberg P.W."/>
            <person name="Mortazavi A."/>
        </authorList>
    </citation>
    <scope>NUCLEOTIDE SEQUENCE [LARGE SCALE GENOMIC DNA]</scope>
    <source>
        <strain evidence="2 3">ALL</strain>
    </source>
</reference>
<evidence type="ECO:0000313" key="3">
    <source>
        <dbReference type="Proteomes" id="UP000298663"/>
    </source>
</evidence>
<evidence type="ECO:0000313" key="2">
    <source>
        <dbReference type="EMBL" id="TKR71919.1"/>
    </source>
</evidence>
<organism evidence="2 3">
    <name type="scientific">Steinernema carpocapsae</name>
    <name type="common">Entomopathogenic nematode</name>
    <dbReference type="NCBI Taxonomy" id="34508"/>
    <lineage>
        <taxon>Eukaryota</taxon>
        <taxon>Metazoa</taxon>
        <taxon>Ecdysozoa</taxon>
        <taxon>Nematoda</taxon>
        <taxon>Chromadorea</taxon>
        <taxon>Rhabditida</taxon>
        <taxon>Tylenchina</taxon>
        <taxon>Panagrolaimomorpha</taxon>
        <taxon>Strongyloidoidea</taxon>
        <taxon>Steinernematidae</taxon>
        <taxon>Steinernema</taxon>
    </lineage>
</organism>
<comment type="caution">
    <text evidence="2">The sequence shown here is derived from an EMBL/GenBank/DDBJ whole genome shotgun (WGS) entry which is preliminary data.</text>
</comment>
<dbReference type="EMBL" id="AZBU02000006">
    <property type="protein sequence ID" value="TKR71919.1"/>
    <property type="molecule type" value="Genomic_DNA"/>
</dbReference>
<gene>
    <name evidence="2" type="ORF">L596_019449</name>
</gene>
<sequence>MRALAGLSAICLALVLAVFFVDAEYQPAMGGSRHDLHDMFHIWEKRNFKRYDSFNENNSFRQYPFNLL</sequence>
<dbReference type="AlphaFoldDB" id="A0A4U5MQJ6"/>
<name>A0A4U5MQJ6_STECR</name>
<proteinExistence type="predicted"/>
<accession>A0A4U5MQJ6</accession>